<dbReference type="InterPro" id="IPR038765">
    <property type="entry name" value="Papain-like_cys_pep_sf"/>
</dbReference>
<dbReference type="GO" id="GO:0008270">
    <property type="term" value="F:zinc ion binding"/>
    <property type="evidence" value="ECO:0007669"/>
    <property type="project" value="UniProtKB-KW"/>
</dbReference>
<comment type="catalytic activity">
    <reaction evidence="1">
        <text>Thiol-dependent hydrolysis of ester, thioester, amide, peptide and isopeptide bonds formed by the C-terminal Gly of ubiquitin (a 76-residue protein attached to proteins as an intracellular targeting signal).</text>
        <dbReference type="EC" id="3.4.19.12"/>
    </reaction>
</comment>
<evidence type="ECO:0000256" key="16">
    <source>
        <dbReference type="ARBA" id="ARBA00023187"/>
    </source>
</evidence>
<dbReference type="PANTHER" id="PTHR21646:SF16">
    <property type="entry name" value="U4_U6.U5 TRI-SNRNP-ASSOCIATED PROTEIN 2"/>
    <property type="match status" value="1"/>
</dbReference>
<evidence type="ECO:0000256" key="20">
    <source>
        <dbReference type="ARBA" id="ARBA00071645"/>
    </source>
</evidence>
<evidence type="ECO:0000256" key="10">
    <source>
        <dbReference type="ARBA" id="ARBA00022728"/>
    </source>
</evidence>
<evidence type="ECO:0000256" key="13">
    <source>
        <dbReference type="ARBA" id="ARBA00022801"/>
    </source>
</evidence>
<keyword evidence="10" id="KW-0747">Spliceosome</keyword>
<dbReference type="InterPro" id="IPR028889">
    <property type="entry name" value="USP"/>
</dbReference>
<evidence type="ECO:0000256" key="2">
    <source>
        <dbReference type="ARBA" id="ARBA00004123"/>
    </source>
</evidence>
<keyword evidence="5" id="KW-1017">Isopeptide bond</keyword>
<dbReference type="GO" id="GO:0051301">
    <property type="term" value="P:cell division"/>
    <property type="evidence" value="ECO:0007669"/>
    <property type="project" value="UniProtKB-KW"/>
</dbReference>
<keyword evidence="12" id="KW-0833">Ubl conjugation pathway</keyword>
<dbReference type="EMBL" id="JAWJWE010000001">
    <property type="protein sequence ID" value="KAK6645119.1"/>
    <property type="molecule type" value="Genomic_DNA"/>
</dbReference>
<evidence type="ECO:0000256" key="5">
    <source>
        <dbReference type="ARBA" id="ARBA00022499"/>
    </source>
</evidence>
<comment type="similarity">
    <text evidence="3">Belongs to the peptidase C19 family.</text>
</comment>
<evidence type="ECO:0000256" key="18">
    <source>
        <dbReference type="ARBA" id="ARBA00023306"/>
    </source>
</evidence>
<evidence type="ECO:0000256" key="4">
    <source>
        <dbReference type="ARBA" id="ARBA00012759"/>
    </source>
</evidence>
<dbReference type="Gene3D" id="3.90.70.10">
    <property type="entry name" value="Cysteine proteinases"/>
    <property type="match status" value="1"/>
</dbReference>
<evidence type="ECO:0000256" key="14">
    <source>
        <dbReference type="ARBA" id="ARBA00022833"/>
    </source>
</evidence>
<evidence type="ECO:0000256" key="6">
    <source>
        <dbReference type="ARBA" id="ARBA00022553"/>
    </source>
</evidence>
<sequence>MNQSNPLKRKLPPSEAVKKEDDFESNESGIQQKRTQRLCPYLDTINRQVLDFDFEKLCSVSLSRINVYACLVCGKYFQGRGTNTLAYTHSVSDGHHVYLNLHTLRFYCLPDNYEIIDSSLDDIKYVLNPTFTSEHINNLDQSNKLSRAIDGTLYLPGIVGLNNIKANDYCNVVLQALSHVSPLRNYFLREVNYSKVKRPPGDSLFLLVQRFGELMRKLWNPRNFKAHVSPHEMLQAVVLWSQKKFQFTEQGDPIDFLSWFINSLHIALNGTKKPDSSIIYKSFLGSMRIYTRKIPPTELDDKQKGALLLTDEYQEKITESPFLYLTCDLPPPPLFKDEFMENIIPQVNLYTLLTKFNGIQEKEYKTYKDNFLKRFEITVLPPYLMLYIKRFTKNTFFVEKNPTIVNFPVKNVDFGDVMTEEVKKKHKHTTYDLVANIVHDGEPNRGTYRVHVLHKGNGKWYEMQDLHVTDILPQMITLTEAYIQIYELNTNIINEYWKGEQ</sequence>
<evidence type="ECO:0000256" key="7">
    <source>
        <dbReference type="ARBA" id="ARBA00022618"/>
    </source>
</evidence>
<dbReference type="InterPro" id="IPR033809">
    <property type="entry name" value="USP39"/>
</dbReference>
<dbReference type="EC" id="3.4.19.12" evidence="4"/>
<feature type="region of interest" description="Disordered" evidence="23">
    <location>
        <begin position="1"/>
        <end position="31"/>
    </location>
</feature>
<dbReference type="Proteomes" id="UP001372834">
    <property type="component" value="Unassembled WGS sequence"/>
</dbReference>
<evidence type="ECO:0000256" key="8">
    <source>
        <dbReference type="ARBA" id="ARBA00022664"/>
    </source>
</evidence>
<dbReference type="Pfam" id="PF00443">
    <property type="entry name" value="UCH"/>
    <property type="match status" value="1"/>
</dbReference>
<feature type="domain" description="USP" evidence="24">
    <location>
        <begin position="159"/>
        <end position="489"/>
    </location>
</feature>
<evidence type="ECO:0000256" key="22">
    <source>
        <dbReference type="PROSITE-ProRule" id="PRU00502"/>
    </source>
</evidence>
<name>A0AAN8SEQ6_POLSC</name>
<evidence type="ECO:0000256" key="23">
    <source>
        <dbReference type="SAM" id="MobiDB-lite"/>
    </source>
</evidence>
<dbReference type="GO" id="GO:0000245">
    <property type="term" value="P:spliceosomal complex assembly"/>
    <property type="evidence" value="ECO:0007669"/>
    <property type="project" value="InterPro"/>
</dbReference>
<dbReference type="InterPro" id="IPR013083">
    <property type="entry name" value="Znf_RING/FYVE/PHD"/>
</dbReference>
<evidence type="ECO:0000256" key="9">
    <source>
        <dbReference type="ARBA" id="ARBA00022723"/>
    </source>
</evidence>
<dbReference type="SMART" id="SM00290">
    <property type="entry name" value="ZnF_UBP"/>
    <property type="match status" value="1"/>
</dbReference>
<evidence type="ECO:0000313" key="27">
    <source>
        <dbReference type="Proteomes" id="UP001372834"/>
    </source>
</evidence>
<protein>
    <recommendedName>
        <fullName evidence="20">Ubiquitin carboxyl-terminal hydrolase 39</fullName>
        <ecNumber evidence="4">3.4.19.12</ecNumber>
    </recommendedName>
    <alternativeName>
        <fullName evidence="21">U4/U6.U5 tri-snRNP-associated 65 kDa protein</fullName>
    </alternativeName>
</protein>
<dbReference type="PROSITE" id="PS50271">
    <property type="entry name" value="ZF_UBP"/>
    <property type="match status" value="1"/>
</dbReference>
<keyword evidence="17" id="KW-0539">Nucleus</keyword>
<dbReference type="Gene3D" id="3.30.40.10">
    <property type="entry name" value="Zinc/RING finger domain, C3HC4 (zinc finger)"/>
    <property type="match status" value="1"/>
</dbReference>
<keyword evidence="9" id="KW-0479">Metal-binding</keyword>
<dbReference type="GO" id="GO:0016579">
    <property type="term" value="P:protein deubiquitination"/>
    <property type="evidence" value="ECO:0007669"/>
    <property type="project" value="InterPro"/>
</dbReference>
<evidence type="ECO:0000313" key="26">
    <source>
        <dbReference type="EMBL" id="KAK6645119.1"/>
    </source>
</evidence>
<keyword evidence="11 22" id="KW-0863">Zinc-finger</keyword>
<evidence type="ECO:0000256" key="15">
    <source>
        <dbReference type="ARBA" id="ARBA00022843"/>
    </source>
</evidence>
<keyword evidence="14" id="KW-0862">Zinc</keyword>
<dbReference type="AlphaFoldDB" id="A0AAN8SEQ6"/>
<keyword evidence="8" id="KW-0507">mRNA processing</keyword>
<dbReference type="InterPro" id="IPR050185">
    <property type="entry name" value="Ub_carboxyl-term_hydrolase"/>
</dbReference>
<proteinExistence type="inferred from homology"/>
<feature type="domain" description="UBP-type" evidence="25">
    <location>
        <begin position="37"/>
        <end position="134"/>
    </location>
</feature>
<dbReference type="InterPro" id="IPR001394">
    <property type="entry name" value="Peptidase_C19_UCH"/>
</dbReference>
<dbReference type="FunFam" id="3.30.40.10:FF:000068">
    <property type="entry name" value="U4/U6.U5 tri-snRNP-associated protein 2"/>
    <property type="match status" value="1"/>
</dbReference>
<dbReference type="SUPFAM" id="SSF57850">
    <property type="entry name" value="RING/U-box"/>
    <property type="match status" value="1"/>
</dbReference>
<evidence type="ECO:0000256" key="19">
    <source>
        <dbReference type="ARBA" id="ARBA00064202"/>
    </source>
</evidence>
<comment type="subunit">
    <text evidence="19">The U4/U6-U5 tri-snRNP complex is a building block of the precatalytic spliceosome (spliceosome B complex). Component of the U4/U6-U5 tri-snRNP complex composed of the U4, U6 and U5 snRNAs and at least PRPF3, PRPF4, PRPF6, PRPF8, PRPF31, SNRNP200, TXNL4A, SNRNP40, SNRPB, SNRPD1, SNRPD2, SNRPD3, SNRPE, SNRPF, SNRPG, DDX23, CD2BP2, PPIH, SNU13, EFTUD2, SART1 and USP39, plus LSM2, LSM3, LSM4, LSM5, LSM6, LSM7 and LSM8.</text>
</comment>
<evidence type="ECO:0000259" key="24">
    <source>
        <dbReference type="PROSITE" id="PS50235"/>
    </source>
</evidence>
<keyword evidence="13" id="KW-0378">Hydrolase</keyword>
<gene>
    <name evidence="26" type="primary">USP39</name>
    <name evidence="26" type="ORF">RUM43_001395</name>
</gene>
<evidence type="ECO:0000259" key="25">
    <source>
        <dbReference type="PROSITE" id="PS50271"/>
    </source>
</evidence>
<organism evidence="26 27">
    <name type="scientific">Polyplax serrata</name>
    <name type="common">Common mouse louse</name>
    <dbReference type="NCBI Taxonomy" id="468196"/>
    <lineage>
        <taxon>Eukaryota</taxon>
        <taxon>Metazoa</taxon>
        <taxon>Ecdysozoa</taxon>
        <taxon>Arthropoda</taxon>
        <taxon>Hexapoda</taxon>
        <taxon>Insecta</taxon>
        <taxon>Pterygota</taxon>
        <taxon>Neoptera</taxon>
        <taxon>Paraneoptera</taxon>
        <taxon>Psocodea</taxon>
        <taxon>Troctomorpha</taxon>
        <taxon>Phthiraptera</taxon>
        <taxon>Anoplura</taxon>
        <taxon>Polyplacidae</taxon>
        <taxon>Polyplax</taxon>
    </lineage>
</organism>
<dbReference type="FunFam" id="3.90.70.10:FF:000030">
    <property type="entry name" value="U4/U6.U5 tri-snRNP-associated protein 2"/>
    <property type="match status" value="1"/>
</dbReference>
<keyword evidence="6" id="KW-0597">Phosphoprotein</keyword>
<dbReference type="InterPro" id="IPR001607">
    <property type="entry name" value="Znf_UBP"/>
</dbReference>
<keyword evidence="16" id="KW-0508">mRNA splicing</keyword>
<dbReference type="GO" id="GO:0004843">
    <property type="term" value="F:cysteine-type deubiquitinase activity"/>
    <property type="evidence" value="ECO:0007669"/>
    <property type="project" value="UniProtKB-EC"/>
</dbReference>
<evidence type="ECO:0000256" key="1">
    <source>
        <dbReference type="ARBA" id="ARBA00000707"/>
    </source>
</evidence>
<comment type="subcellular location">
    <subcellularLocation>
        <location evidence="2">Nucleus</location>
    </subcellularLocation>
</comment>
<comment type="caution">
    <text evidence="26">The sequence shown here is derived from an EMBL/GenBank/DDBJ whole genome shotgun (WGS) entry which is preliminary data.</text>
</comment>
<accession>A0AAN8SEQ6</accession>
<keyword evidence="15" id="KW-0832">Ubl conjugation</keyword>
<dbReference type="PANTHER" id="PTHR21646">
    <property type="entry name" value="UBIQUITIN CARBOXYL-TERMINAL HYDROLASE"/>
    <property type="match status" value="1"/>
</dbReference>
<evidence type="ECO:0000256" key="12">
    <source>
        <dbReference type="ARBA" id="ARBA00022786"/>
    </source>
</evidence>
<dbReference type="CDD" id="cd02669">
    <property type="entry name" value="Peptidase_C19M"/>
    <property type="match status" value="1"/>
</dbReference>
<dbReference type="GO" id="GO:0005681">
    <property type="term" value="C:spliceosomal complex"/>
    <property type="evidence" value="ECO:0007669"/>
    <property type="project" value="UniProtKB-KW"/>
</dbReference>
<dbReference type="PROSITE" id="PS50235">
    <property type="entry name" value="USP_3"/>
    <property type="match status" value="1"/>
</dbReference>
<dbReference type="Pfam" id="PF02148">
    <property type="entry name" value="zf-UBP"/>
    <property type="match status" value="1"/>
</dbReference>
<keyword evidence="18" id="KW-0131">Cell cycle</keyword>
<evidence type="ECO:0000256" key="17">
    <source>
        <dbReference type="ARBA" id="ARBA00023242"/>
    </source>
</evidence>
<evidence type="ECO:0000256" key="11">
    <source>
        <dbReference type="ARBA" id="ARBA00022771"/>
    </source>
</evidence>
<dbReference type="SUPFAM" id="SSF54001">
    <property type="entry name" value="Cysteine proteinases"/>
    <property type="match status" value="1"/>
</dbReference>
<evidence type="ECO:0000256" key="21">
    <source>
        <dbReference type="ARBA" id="ARBA00079185"/>
    </source>
</evidence>
<reference evidence="26 27" key="1">
    <citation type="submission" date="2023-10" db="EMBL/GenBank/DDBJ databases">
        <title>Genomes of two closely related lineages of the louse Polyplax serrata with different host specificities.</title>
        <authorList>
            <person name="Martinu J."/>
            <person name="Tarabai H."/>
            <person name="Stefka J."/>
            <person name="Hypsa V."/>
        </authorList>
    </citation>
    <scope>NUCLEOTIDE SEQUENCE [LARGE SCALE GENOMIC DNA]</scope>
    <source>
        <strain evidence="26">HR10_N</strain>
    </source>
</reference>
<keyword evidence="7" id="KW-0132">Cell division</keyword>
<evidence type="ECO:0000256" key="3">
    <source>
        <dbReference type="ARBA" id="ARBA00009085"/>
    </source>
</evidence>